<protein>
    <submittedName>
        <fullName evidence="3">Adenosine deaminase/editase</fullName>
    </submittedName>
</protein>
<dbReference type="PANTHER" id="PTHR47803">
    <property type="entry name" value="TRNA-SPECIFIC ADENOSINE DEAMINASE 1"/>
    <property type="match status" value="1"/>
</dbReference>
<evidence type="ECO:0000259" key="2">
    <source>
        <dbReference type="PROSITE" id="PS50141"/>
    </source>
</evidence>
<reference evidence="4" key="1">
    <citation type="journal article" date="2023" name="Mol. Phylogenet. Evol.">
        <title>Genome-scale phylogeny and comparative genomics of the fungal order Sordariales.</title>
        <authorList>
            <person name="Hensen N."/>
            <person name="Bonometti L."/>
            <person name="Westerberg I."/>
            <person name="Brannstrom I.O."/>
            <person name="Guillou S."/>
            <person name="Cros-Aarteil S."/>
            <person name="Calhoun S."/>
            <person name="Haridas S."/>
            <person name="Kuo A."/>
            <person name="Mondo S."/>
            <person name="Pangilinan J."/>
            <person name="Riley R."/>
            <person name="LaButti K."/>
            <person name="Andreopoulos B."/>
            <person name="Lipzen A."/>
            <person name="Chen C."/>
            <person name="Yan M."/>
            <person name="Daum C."/>
            <person name="Ng V."/>
            <person name="Clum A."/>
            <person name="Steindorff A."/>
            <person name="Ohm R.A."/>
            <person name="Martin F."/>
            <person name="Silar P."/>
            <person name="Natvig D.O."/>
            <person name="Lalanne C."/>
            <person name="Gautier V."/>
            <person name="Ament-Velasquez S.L."/>
            <person name="Kruys A."/>
            <person name="Hutchinson M.I."/>
            <person name="Powell A.J."/>
            <person name="Barry K."/>
            <person name="Miller A.N."/>
            <person name="Grigoriev I.V."/>
            <person name="Debuchy R."/>
            <person name="Gladieux P."/>
            <person name="Hiltunen Thoren M."/>
            <person name="Johannesson H."/>
        </authorList>
    </citation>
    <scope>NUCLEOTIDE SEQUENCE [LARGE SCALE GENOMIC DNA]</scope>
    <source>
        <strain evidence="4">CBS 284.82</strain>
    </source>
</reference>
<feature type="region of interest" description="Disordered" evidence="1">
    <location>
        <begin position="299"/>
        <end position="318"/>
    </location>
</feature>
<feature type="domain" description="A to I editase" evidence="2">
    <location>
        <begin position="53"/>
        <end position="273"/>
    </location>
</feature>
<dbReference type="PANTHER" id="PTHR47803:SF1">
    <property type="entry name" value="TRNA-SPECIFIC ADENOSINE DEAMINASE 1"/>
    <property type="match status" value="1"/>
</dbReference>
<dbReference type="GO" id="GO:0002100">
    <property type="term" value="P:tRNA wobble adenosine to inosine editing"/>
    <property type="evidence" value="ECO:0007669"/>
    <property type="project" value="InterPro"/>
</dbReference>
<dbReference type="GO" id="GO:0003723">
    <property type="term" value="F:RNA binding"/>
    <property type="evidence" value="ECO:0007669"/>
    <property type="project" value="InterPro"/>
</dbReference>
<comment type="caution">
    <text evidence="3">The sequence shown here is derived from an EMBL/GenBank/DDBJ whole genome shotgun (WGS) entry which is preliminary data.</text>
</comment>
<feature type="region of interest" description="Disordered" evidence="1">
    <location>
        <begin position="103"/>
        <end position="126"/>
    </location>
</feature>
<sequence length="481" mass="51496">MANEADDIASAVLEEFRKLPAKRKPVVRDNGLREWVPLSGIVVKGPDSLKCVALATGMKCLPASKLPQANGVALHDWHAEILAIRAFNRFILDECRRLAQDSSAESEFLRRRTSEELPPASDRPWHRQPCAWREDLTLHMYCSEAPCGDASMELIMSSQADATPWAIPPSIPASPSPSPSPSQPTPTTTTTTPPNPNSNPLPSAPNPPTTTHIPTTTAAPLLGRGYFSHLGIVRRKPARADAPPTTSKSCSDKLALKQCTSLLSSLTSLFVSPRGVYLTTLVLPEPQYSAAACQRCFSSDSDSDLDPASDSESEVGVGGGRMAGVKGRAVLWEVAGYGFRGLRVEVTRGEFEFSRRGVTIMQDAAEAGDGEKVKVAASNLAVAWTKDGEVEEGLIGGVLQGRKGVDVRGASLTSRRRMWQDAVVVAGMLGDGGISEALGAERYDGVKEGGLLEGRRRVKDEVRGEALKGWLRNTGDGGFSL</sequence>
<dbReference type="SMART" id="SM00552">
    <property type="entry name" value="ADEAMc"/>
    <property type="match status" value="1"/>
</dbReference>
<dbReference type="PROSITE" id="PS50141">
    <property type="entry name" value="A_DEAMIN_EDITASE"/>
    <property type="match status" value="1"/>
</dbReference>
<feature type="compositionally biased region" description="Acidic residues" evidence="1">
    <location>
        <begin position="301"/>
        <end position="313"/>
    </location>
</feature>
<dbReference type="AlphaFoldDB" id="A0AAN6PPA5"/>
<proteinExistence type="predicted"/>
<dbReference type="Proteomes" id="UP001303115">
    <property type="component" value="Unassembled WGS sequence"/>
</dbReference>
<accession>A0AAN6PPA5</accession>
<evidence type="ECO:0000313" key="4">
    <source>
        <dbReference type="Proteomes" id="UP001303115"/>
    </source>
</evidence>
<dbReference type="Pfam" id="PF02137">
    <property type="entry name" value="A_deamin"/>
    <property type="match status" value="1"/>
</dbReference>
<organism evidence="3 4">
    <name type="scientific">Parachaetomium inaequale</name>
    <dbReference type="NCBI Taxonomy" id="2588326"/>
    <lineage>
        <taxon>Eukaryota</taxon>
        <taxon>Fungi</taxon>
        <taxon>Dikarya</taxon>
        <taxon>Ascomycota</taxon>
        <taxon>Pezizomycotina</taxon>
        <taxon>Sordariomycetes</taxon>
        <taxon>Sordariomycetidae</taxon>
        <taxon>Sordariales</taxon>
        <taxon>Chaetomiaceae</taxon>
        <taxon>Parachaetomium</taxon>
    </lineage>
</organism>
<feature type="compositionally biased region" description="Pro residues" evidence="1">
    <location>
        <begin position="166"/>
        <end position="184"/>
    </location>
</feature>
<feature type="region of interest" description="Disordered" evidence="1">
    <location>
        <begin position="163"/>
        <end position="218"/>
    </location>
</feature>
<dbReference type="GO" id="GO:0043829">
    <property type="term" value="F:tRNA-specific adenosine-37 deaminase activity"/>
    <property type="evidence" value="ECO:0007669"/>
    <property type="project" value="TreeGrafter"/>
</dbReference>
<feature type="compositionally biased region" description="Low complexity" evidence="1">
    <location>
        <begin position="209"/>
        <end position="218"/>
    </location>
</feature>
<keyword evidence="4" id="KW-1185">Reference proteome</keyword>
<dbReference type="InterPro" id="IPR042935">
    <property type="entry name" value="Tad1"/>
</dbReference>
<dbReference type="InterPro" id="IPR002466">
    <property type="entry name" value="A_deamin"/>
</dbReference>
<name>A0AAN6PPA5_9PEZI</name>
<feature type="compositionally biased region" description="Pro residues" evidence="1">
    <location>
        <begin position="193"/>
        <end position="208"/>
    </location>
</feature>
<evidence type="ECO:0000313" key="3">
    <source>
        <dbReference type="EMBL" id="KAK4042496.1"/>
    </source>
</evidence>
<evidence type="ECO:0000256" key="1">
    <source>
        <dbReference type="SAM" id="MobiDB-lite"/>
    </source>
</evidence>
<gene>
    <name evidence="3" type="ORF">C8A01DRAFT_13927</name>
</gene>
<dbReference type="EMBL" id="MU854340">
    <property type="protein sequence ID" value="KAK4042496.1"/>
    <property type="molecule type" value="Genomic_DNA"/>
</dbReference>